<evidence type="ECO:0000256" key="1">
    <source>
        <dbReference type="SAM" id="Phobius"/>
    </source>
</evidence>
<keyword evidence="1" id="KW-1133">Transmembrane helix</keyword>
<reference evidence="2" key="1">
    <citation type="submission" date="2020-11" db="EMBL/GenBank/DDBJ databases">
        <title>Sequencing the genomes of 1000 actinobacteria strains.</title>
        <authorList>
            <person name="Klenk H.-P."/>
        </authorList>
    </citation>
    <scope>NUCLEOTIDE SEQUENCE</scope>
    <source>
        <strain evidence="2">DSM 45356</strain>
    </source>
</reference>
<proteinExistence type="predicted"/>
<protein>
    <submittedName>
        <fullName evidence="2">Uncharacterized protein</fullName>
    </submittedName>
</protein>
<dbReference type="AlphaFoldDB" id="A0A8J7KII5"/>
<evidence type="ECO:0000313" key="3">
    <source>
        <dbReference type="Proteomes" id="UP000622552"/>
    </source>
</evidence>
<organism evidence="2 3">
    <name type="scientific">Longispora fulva</name>
    <dbReference type="NCBI Taxonomy" id="619741"/>
    <lineage>
        <taxon>Bacteria</taxon>
        <taxon>Bacillati</taxon>
        <taxon>Actinomycetota</taxon>
        <taxon>Actinomycetes</taxon>
        <taxon>Micromonosporales</taxon>
        <taxon>Micromonosporaceae</taxon>
        <taxon>Longispora</taxon>
    </lineage>
</organism>
<accession>A0A8J7KII5</accession>
<comment type="caution">
    <text evidence="2">The sequence shown here is derived from an EMBL/GenBank/DDBJ whole genome shotgun (WGS) entry which is preliminary data.</text>
</comment>
<keyword evidence="3" id="KW-1185">Reference proteome</keyword>
<gene>
    <name evidence="2" type="ORF">IW245_000240</name>
</gene>
<sequence length="238" mass="24409">MTVHDEEFAGAVLGRVLEGEAPARSFADAAVREGARLRSRRRAGALGAGAVAVVAVVAMGAVYAPTWGSAPVRPGSAPATVALATPTPTQTQTSAVATATRENITALLLALLPGSTDAHIGARDNPVGMVAINGEGGPAEVAVTVALSRKTNTFSIDAVCPGCTKIDLGDGRWLVIANSYTDKTSHRLWSATQVYWPNGDCVSVGGAYVQAAPDLPLTIEEARRIVTDPGWAGLLARG</sequence>
<feature type="transmembrane region" description="Helical" evidence="1">
    <location>
        <begin position="43"/>
        <end position="64"/>
    </location>
</feature>
<dbReference type="EMBL" id="JADOUF010000001">
    <property type="protein sequence ID" value="MBG6134046.1"/>
    <property type="molecule type" value="Genomic_DNA"/>
</dbReference>
<dbReference type="Proteomes" id="UP000622552">
    <property type="component" value="Unassembled WGS sequence"/>
</dbReference>
<keyword evidence="1" id="KW-0812">Transmembrane</keyword>
<dbReference type="RefSeq" id="WP_197001330.1">
    <property type="nucleotide sequence ID" value="NZ_BONS01000044.1"/>
</dbReference>
<name>A0A8J7KII5_9ACTN</name>
<evidence type="ECO:0000313" key="2">
    <source>
        <dbReference type="EMBL" id="MBG6134046.1"/>
    </source>
</evidence>
<keyword evidence="1" id="KW-0472">Membrane</keyword>